<evidence type="ECO:0000256" key="5">
    <source>
        <dbReference type="SAM" id="MobiDB-lite"/>
    </source>
</evidence>
<gene>
    <name evidence="7" type="ORF">CAOG_004087</name>
</gene>
<dbReference type="Gene3D" id="2.130.10.130">
    <property type="entry name" value="Integrin alpha, N-terminal"/>
    <property type="match status" value="2"/>
</dbReference>
<feature type="repeat" description="FG-GAP" evidence="4">
    <location>
        <begin position="576"/>
        <end position="642"/>
    </location>
</feature>
<keyword evidence="8" id="KW-1185">Reference proteome</keyword>
<evidence type="ECO:0000256" key="2">
    <source>
        <dbReference type="ARBA" id="ARBA00022737"/>
    </source>
</evidence>
<feature type="region of interest" description="Disordered" evidence="5">
    <location>
        <begin position="1"/>
        <end position="33"/>
    </location>
</feature>
<feature type="region of interest" description="Disordered" evidence="5">
    <location>
        <begin position="1401"/>
        <end position="1569"/>
    </location>
</feature>
<sequence length="1569" mass="163545">MSALPATRSFTSTATTTAATTSKRTSSSIARRGGGCGGCGARSSHHRSTLLVLLAIAAAAALPAAHAANNINVAAAWTKLTSSAPGFAKSVAITERPNEDLDIGIEPLVIAGAPDANSFAGQAYLFQIHRDVIGFAPKFTSLGSYAGTTDDPVSLSYNGNATGGLASGTPMGAGMGFYIGTGNITSGADNLNVLLGAQAAEEEVVSDISIVEGFEACSSPPCGSVVQLPIKYRAGQLLATTVQQQTGWRAAGAFFSTLPPDAEFCHEPFPGLMSEPSLLRTYGARPRSSCVSQLGSSLALGRVWNPSHSADFASDNSEIIAGAPMSNRVIVFSLPPGNTPGPVTSTVISPVAAVALASFSTSSSISNVARAALEWGSLFGNSVASGGSLNGDQWDDVAIGSVRRSDTYRQRAFVGSVSVYAAVRDGQSPQRLAFSPQPFFEVFGSHTGSYFGWQVLIANVITTRFTPTQGLPDLLVSAPMESITLPDGTLLPDVGCVYIFVGSGQPTGPFQPYSQRICGRQTGERFGYTIATIGDINADGVTDFAVGAPRYDANATLLDVGCLHVFLGGVIRVSSVADQIICGYAAGATLGTAFAGGIDLTKDFISPPYPDLLVGSPGQQEVLVLQSRAVSRLTISGSANRLSVIPGQTATFTFCVANQGPSDAIGVLVAPRYNYTCGACSVPSTPLVTMPTIAAGTMACSSVTTLAAVTGCCNLEASSEIVQISQGPFDTPQTLAADSVVALARPLTVYVCPTATPACGYNIAIANPTVSPAAGLKLGSPFTVSVSAQLVDTSATTNGVKLTFNVLEGMRLDLQSSLLQGIPCVAQPANMLAQTALRSIRSGSTVSYPSYTSDPTYSRFASAWTEVTCYLDSVLASTRTVVPLLLVFDTRLVAPFASSFDMRMVLSASTPDTVPANNNVTVPVTVLGPKVQVTAHSDQGQVVENYPFTITTRLYNAGGQEARNLVLSVVFPFYAARLIAIPSTHGSCEVDAFQRSAPLSGVQPAGGDVPFICTLRRLAPGETVLLPIVGAYNLTATTDTTLPFSVSLVYGGQTAPLHSSTTIRATFNKQYASAARQRNTDAVAWGTFVGLLIGLVVLLVIFAIVIYFELLRSTRAPPPWDQLRDAYEKSGALKSMPSFLRKTTPKTQEEVLEEERAKWEAREARRKNDAERAEMEKTEKARIKEAERKVREAERKLQGTAKRNKPSAFFERLRSAAQAAPTAPPATTRAPARRRASWGGPAPWPQPPVKEHPSGAQTLSCLPNLGKGSKAELKKAKALWADDVARVRAERAAGPAASSSSLAVPMSREEAKKVYEGSVSRNQLGMLSPDEIAALAAYGFLDAAMAAQLTQRARPQAARHTSLAEIKLVKQAAPAAPPLAPAISGSVPSISVDSDELPLMASATAFTPEEIDSLPKPPPQHELYAEEASSAASLAEAASAAEQEAAAVSADEASTPVSVPSNDSVLVPIDGEESNGAGGETLATDPPADAPPPPPPLPLPPTTDLPAPIQAPDEEPPPPPAPTAPPAPVARPPHPVLVAQVSARQLTPAPLSPPGDARNYDSDDDGTFI</sequence>
<dbReference type="RefSeq" id="XP_004347912.2">
    <property type="nucleotide sequence ID" value="XM_004347862.2"/>
</dbReference>
<dbReference type="InParanoid" id="A0A0D2WPG8"/>
<keyword evidence="1" id="KW-0732">Signal</keyword>
<accession>A0A0D2WPG8</accession>
<dbReference type="GO" id="GO:0007229">
    <property type="term" value="P:integrin-mediated signaling pathway"/>
    <property type="evidence" value="ECO:0007669"/>
    <property type="project" value="TreeGrafter"/>
</dbReference>
<evidence type="ECO:0000256" key="4">
    <source>
        <dbReference type="PROSITE-ProRule" id="PRU00803"/>
    </source>
</evidence>
<dbReference type="Pfam" id="PF01839">
    <property type="entry name" value="FG-GAP"/>
    <property type="match status" value="1"/>
</dbReference>
<feature type="repeat" description="FG-GAP" evidence="4">
    <location>
        <begin position="513"/>
        <end position="575"/>
    </location>
</feature>
<feature type="compositionally biased region" description="Basic and acidic residues" evidence="5">
    <location>
        <begin position="1154"/>
        <end position="1197"/>
    </location>
</feature>
<organism evidence="7 8">
    <name type="scientific">Capsaspora owczarzaki (strain ATCC 30864)</name>
    <dbReference type="NCBI Taxonomy" id="595528"/>
    <lineage>
        <taxon>Eukaryota</taxon>
        <taxon>Filasterea</taxon>
        <taxon>Capsaspora</taxon>
    </lineage>
</organism>
<reference evidence="8" key="1">
    <citation type="submission" date="2011-02" db="EMBL/GenBank/DDBJ databases">
        <title>The Genome Sequence of Capsaspora owczarzaki ATCC 30864.</title>
        <authorList>
            <person name="Russ C."/>
            <person name="Cuomo C."/>
            <person name="Burger G."/>
            <person name="Gray M.W."/>
            <person name="Holland P.W.H."/>
            <person name="King N."/>
            <person name="Lang F.B.F."/>
            <person name="Roger A.J."/>
            <person name="Ruiz-Trillo I."/>
            <person name="Young S.K."/>
            <person name="Zeng Q."/>
            <person name="Gargeya S."/>
            <person name="Alvarado L."/>
            <person name="Berlin A."/>
            <person name="Chapman S.B."/>
            <person name="Chen Z."/>
            <person name="Freedman E."/>
            <person name="Gellesch M."/>
            <person name="Goldberg J."/>
            <person name="Griggs A."/>
            <person name="Gujja S."/>
            <person name="Heilman E."/>
            <person name="Heiman D."/>
            <person name="Howarth C."/>
            <person name="Mehta T."/>
            <person name="Neiman D."/>
            <person name="Pearson M."/>
            <person name="Roberts A."/>
            <person name="Saif S."/>
            <person name="Shea T."/>
            <person name="Shenoy N."/>
            <person name="Sisk P."/>
            <person name="Stolte C."/>
            <person name="Sykes S."/>
            <person name="White J."/>
            <person name="Yandava C."/>
            <person name="Haas B."/>
            <person name="Nusbaum C."/>
            <person name="Birren B."/>
        </authorList>
    </citation>
    <scope>NUCLEOTIDE SEQUENCE</scope>
    <source>
        <strain evidence="8">ATCC 30864</strain>
    </source>
</reference>
<dbReference type="GO" id="GO:0005178">
    <property type="term" value="F:integrin binding"/>
    <property type="evidence" value="ECO:0007669"/>
    <property type="project" value="TreeGrafter"/>
</dbReference>
<dbReference type="EMBL" id="KE346365">
    <property type="protein sequence ID" value="KJE93275.1"/>
    <property type="molecule type" value="Genomic_DNA"/>
</dbReference>
<feature type="compositionally biased region" description="Low complexity" evidence="5">
    <location>
        <begin position="1216"/>
        <end position="1230"/>
    </location>
</feature>
<dbReference type="eggNOG" id="KOG3637">
    <property type="taxonomic scope" value="Eukaryota"/>
</dbReference>
<name>A0A0D2WPG8_CAPO3</name>
<evidence type="ECO:0000313" key="8">
    <source>
        <dbReference type="Proteomes" id="UP000008743"/>
    </source>
</evidence>
<evidence type="ECO:0000256" key="3">
    <source>
        <dbReference type="ARBA" id="ARBA00023180"/>
    </source>
</evidence>
<dbReference type="GO" id="GO:0007160">
    <property type="term" value="P:cell-matrix adhesion"/>
    <property type="evidence" value="ECO:0007669"/>
    <property type="project" value="TreeGrafter"/>
</dbReference>
<keyword evidence="6" id="KW-0812">Transmembrane</keyword>
<dbReference type="PANTHER" id="PTHR23220">
    <property type="entry name" value="INTEGRIN ALPHA"/>
    <property type="match status" value="1"/>
</dbReference>
<dbReference type="InterPro" id="IPR013517">
    <property type="entry name" value="FG-GAP"/>
</dbReference>
<dbReference type="PROSITE" id="PS51470">
    <property type="entry name" value="FG_GAP"/>
    <property type="match status" value="2"/>
</dbReference>
<dbReference type="SUPFAM" id="SSF69318">
    <property type="entry name" value="Integrin alpha N-terminal domain"/>
    <property type="match status" value="1"/>
</dbReference>
<feature type="compositionally biased region" description="Polar residues" evidence="5">
    <location>
        <begin position="1455"/>
        <end position="1464"/>
    </location>
</feature>
<evidence type="ECO:0000256" key="1">
    <source>
        <dbReference type="ARBA" id="ARBA00022729"/>
    </source>
</evidence>
<feature type="compositionally biased region" description="Low complexity" evidence="5">
    <location>
        <begin position="1"/>
        <end position="31"/>
    </location>
</feature>
<feature type="compositionally biased region" description="Pro residues" evidence="5">
    <location>
        <begin position="1517"/>
        <end position="1535"/>
    </location>
</feature>
<dbReference type="InterPro" id="IPR013519">
    <property type="entry name" value="Int_alpha_beta-p"/>
</dbReference>
<dbReference type="SMART" id="SM00191">
    <property type="entry name" value="Int_alpha"/>
    <property type="match status" value="5"/>
</dbReference>
<keyword evidence="6" id="KW-0472">Membrane</keyword>
<dbReference type="GO" id="GO:0098609">
    <property type="term" value="P:cell-cell adhesion"/>
    <property type="evidence" value="ECO:0007669"/>
    <property type="project" value="TreeGrafter"/>
</dbReference>
<feature type="transmembrane region" description="Helical" evidence="6">
    <location>
        <begin position="1083"/>
        <end position="1108"/>
    </location>
</feature>
<dbReference type="OrthoDB" id="5317514at2759"/>
<dbReference type="GO" id="GO:0009897">
    <property type="term" value="C:external side of plasma membrane"/>
    <property type="evidence" value="ECO:0007669"/>
    <property type="project" value="TreeGrafter"/>
</dbReference>
<dbReference type="GO" id="GO:0008305">
    <property type="term" value="C:integrin complex"/>
    <property type="evidence" value="ECO:0007669"/>
    <property type="project" value="TreeGrafter"/>
</dbReference>
<protein>
    <recommendedName>
        <fullName evidence="9">Integrin alpha-2 domain-containing protein</fullName>
    </recommendedName>
</protein>
<dbReference type="PANTHER" id="PTHR23220:SF133">
    <property type="entry name" value="INTEGRIN ALPHA-PS2"/>
    <property type="match status" value="1"/>
</dbReference>
<evidence type="ECO:0008006" key="9">
    <source>
        <dbReference type="Google" id="ProtNLM"/>
    </source>
</evidence>
<keyword evidence="2" id="KW-0677">Repeat</keyword>
<keyword evidence="3" id="KW-0325">Glycoprotein</keyword>
<dbReference type="InterPro" id="IPR028994">
    <property type="entry name" value="Integrin_alpha_N"/>
</dbReference>
<dbReference type="Proteomes" id="UP000008743">
    <property type="component" value="Unassembled WGS sequence"/>
</dbReference>
<feature type="region of interest" description="Disordered" evidence="5">
    <location>
        <begin position="1137"/>
        <end position="1263"/>
    </location>
</feature>
<feature type="compositionally biased region" description="Pro residues" evidence="5">
    <location>
        <begin position="1488"/>
        <end position="1503"/>
    </location>
</feature>
<dbReference type="GO" id="GO:0033627">
    <property type="term" value="P:cell adhesion mediated by integrin"/>
    <property type="evidence" value="ECO:0007669"/>
    <property type="project" value="TreeGrafter"/>
</dbReference>
<evidence type="ECO:0000313" key="7">
    <source>
        <dbReference type="EMBL" id="KJE93275.1"/>
    </source>
</evidence>
<keyword evidence="6" id="KW-1133">Transmembrane helix</keyword>
<evidence type="ECO:0000256" key="6">
    <source>
        <dbReference type="SAM" id="Phobius"/>
    </source>
</evidence>
<proteinExistence type="predicted"/>
<feature type="compositionally biased region" description="Low complexity" evidence="5">
    <location>
        <begin position="1426"/>
        <end position="1454"/>
    </location>
</feature>
<dbReference type="STRING" id="595528.A0A0D2WPG8"/>